<keyword evidence="7" id="KW-0862">Zinc</keyword>
<comment type="similarity">
    <text evidence="2">In the C-terminal section; belongs to the peptidase M41 family.</text>
</comment>
<dbReference type="GO" id="GO:0006515">
    <property type="term" value="P:protein quality control for misfolded or incompletely synthesized proteins"/>
    <property type="evidence" value="ECO:0007669"/>
    <property type="project" value="TreeGrafter"/>
</dbReference>
<comment type="caution">
    <text evidence="12">The sequence shown here is derived from an EMBL/GenBank/DDBJ whole genome shotgun (WGS) entry which is preliminary data.</text>
</comment>
<dbReference type="InterPro" id="IPR027417">
    <property type="entry name" value="P-loop_NTPase"/>
</dbReference>
<dbReference type="Pfam" id="PF01434">
    <property type="entry name" value="Peptidase_M41"/>
    <property type="match status" value="1"/>
</dbReference>
<evidence type="ECO:0000256" key="5">
    <source>
        <dbReference type="ARBA" id="ARBA00022723"/>
    </source>
</evidence>
<accession>A0A427Y7G2</accession>
<evidence type="ECO:0000256" key="2">
    <source>
        <dbReference type="ARBA" id="ARBA00010044"/>
    </source>
</evidence>
<dbReference type="Gene3D" id="1.20.58.760">
    <property type="entry name" value="Peptidase M41"/>
    <property type="match status" value="1"/>
</dbReference>
<name>A0A427Y7G2_9TREE</name>
<feature type="compositionally biased region" description="Low complexity" evidence="9">
    <location>
        <begin position="237"/>
        <end position="251"/>
    </location>
</feature>
<evidence type="ECO:0000256" key="9">
    <source>
        <dbReference type="SAM" id="MobiDB-lite"/>
    </source>
</evidence>
<dbReference type="InterPro" id="IPR003960">
    <property type="entry name" value="ATPase_AAA_CS"/>
</dbReference>
<organism evidence="12 13">
    <name type="scientific">Saitozyma podzolica</name>
    <dbReference type="NCBI Taxonomy" id="1890683"/>
    <lineage>
        <taxon>Eukaryota</taxon>
        <taxon>Fungi</taxon>
        <taxon>Dikarya</taxon>
        <taxon>Basidiomycota</taxon>
        <taxon>Agaricomycotina</taxon>
        <taxon>Tremellomycetes</taxon>
        <taxon>Tremellales</taxon>
        <taxon>Trimorphomycetaceae</taxon>
        <taxon>Saitozyma</taxon>
    </lineage>
</organism>
<dbReference type="Proteomes" id="UP000279259">
    <property type="component" value="Unassembled WGS sequence"/>
</dbReference>
<dbReference type="FunFam" id="1.20.58.760:FF:000001">
    <property type="entry name" value="ATP-dependent zinc metalloprotease FtsH"/>
    <property type="match status" value="1"/>
</dbReference>
<dbReference type="InterPro" id="IPR003593">
    <property type="entry name" value="AAA+_ATPase"/>
</dbReference>
<comment type="similarity">
    <text evidence="3">In the N-terminal section; belongs to the AAA ATPase family.</text>
</comment>
<dbReference type="GO" id="GO:0004176">
    <property type="term" value="F:ATP-dependent peptidase activity"/>
    <property type="evidence" value="ECO:0007669"/>
    <property type="project" value="InterPro"/>
</dbReference>
<keyword evidence="8" id="KW-0482">Metalloprotease</keyword>
<dbReference type="SUPFAM" id="SSF52540">
    <property type="entry name" value="P-loop containing nucleoside triphosphate hydrolases"/>
    <property type="match status" value="1"/>
</dbReference>
<feature type="domain" description="AAA+ ATPase" evidence="11">
    <location>
        <begin position="355"/>
        <end position="502"/>
    </location>
</feature>
<dbReference type="STRING" id="1890683.A0A427Y7G2"/>
<feature type="transmembrane region" description="Helical" evidence="10">
    <location>
        <begin position="278"/>
        <end position="297"/>
    </location>
</feature>
<sequence>MVRSPMLLSELVRPSWAAAACRQTRPGTSLRPSGVSGSLLAQANSVSSAKSSQRIGMPHVRPLGTTRIALGLFSRSSTPASPTAPADISETPLTPFQTRIAALETAALARPDSVPAQMDLLKALLAGNEYQGVIGYYEAMALGSGGAVRSEQLLRSDEAWGVYMEALAKAGRLGEVSAMVRKRDVLLAGGVDTAAAATPTPAPTATSSLLAALPSTLAHTSTSASTSPSSSPPVPPSSALTGSTGSNAGSAAGTPLSPIYVQLAPATPQANAWRAVRWVAGLILWMFVVLTVLSMVMENTGLLKAGPGPVEFEPEEGRVVKFSDVHGVEEAKAELEELVEFLRNPEKFSTLGGKLPKGVLLTGPPGTGKTMLARAVAGEAEVPFLFASGSSFDEMFVGVGAKRVRELFAAARKKAPAIIFIDELDAIGSKRSAKDQVGGKPWQELTAALHETNPQPAPRRARRVRAVRGVIIIAATNFPESLDKALTRPGRFDRHVVVGLPDVRGRIEILKHHMGEVSYDVDVDPSIIARGCPGMSGADLQNLVNQAAVKAAREGSKVVGLKHFEWAKDRILMGAERRSHYVTEESKRATAYHEGGHALVALHTPGAMPLHKVTIMPRGQALGITFQLPEQDKDSYTRKEYLAMIDVALGGRAAEEMVYGHDDVTSGCSSDLMRATDVASRMIKHYGFSEKVGLVAHGDDESVYLSGKKKDEIESEIRSFLDNGMGRAVKLLKTREDELHKYETLSLDEVKLVLAGKKLDRPTDDGEKLMGEAERRHEGAVVDGI</sequence>
<dbReference type="Pfam" id="PF00004">
    <property type="entry name" value="AAA"/>
    <property type="match status" value="1"/>
</dbReference>
<keyword evidence="10" id="KW-0812">Transmembrane</keyword>
<reference evidence="12 13" key="1">
    <citation type="submission" date="2018-11" db="EMBL/GenBank/DDBJ databases">
        <title>Genome sequence of Saitozyma podzolica DSM 27192.</title>
        <authorList>
            <person name="Aliyu H."/>
            <person name="Gorte O."/>
            <person name="Ochsenreither K."/>
        </authorList>
    </citation>
    <scope>NUCLEOTIDE SEQUENCE [LARGE SCALE GENOMIC DNA]</scope>
    <source>
        <strain evidence="12 13">DSM 27192</strain>
    </source>
</reference>
<dbReference type="AlphaFoldDB" id="A0A427Y7G2"/>
<evidence type="ECO:0000313" key="12">
    <source>
        <dbReference type="EMBL" id="RSH87030.1"/>
    </source>
</evidence>
<evidence type="ECO:0000259" key="11">
    <source>
        <dbReference type="SMART" id="SM00382"/>
    </source>
</evidence>
<evidence type="ECO:0000256" key="6">
    <source>
        <dbReference type="ARBA" id="ARBA00022801"/>
    </source>
</evidence>
<dbReference type="InterPro" id="IPR003959">
    <property type="entry name" value="ATPase_AAA_core"/>
</dbReference>
<keyword evidence="5" id="KW-0479">Metal-binding</keyword>
<dbReference type="Gene3D" id="3.40.50.300">
    <property type="entry name" value="P-loop containing nucleotide triphosphate hydrolases"/>
    <property type="match status" value="1"/>
</dbReference>
<protein>
    <recommendedName>
        <fullName evidence="11">AAA+ ATPase domain-containing protein</fullName>
    </recommendedName>
</protein>
<keyword evidence="10" id="KW-1133">Transmembrane helix</keyword>
<evidence type="ECO:0000256" key="4">
    <source>
        <dbReference type="ARBA" id="ARBA00022670"/>
    </source>
</evidence>
<gene>
    <name evidence="12" type="ORF">EHS25_003518</name>
</gene>
<dbReference type="Pfam" id="PF17862">
    <property type="entry name" value="AAA_lid_3"/>
    <property type="match status" value="1"/>
</dbReference>
<dbReference type="InterPro" id="IPR037219">
    <property type="entry name" value="Peptidase_M41-like"/>
</dbReference>
<keyword evidence="13" id="KW-1185">Reference proteome</keyword>
<dbReference type="InterPro" id="IPR041569">
    <property type="entry name" value="AAA_lid_3"/>
</dbReference>
<evidence type="ECO:0000256" key="10">
    <source>
        <dbReference type="SAM" id="Phobius"/>
    </source>
</evidence>
<evidence type="ECO:0000256" key="3">
    <source>
        <dbReference type="ARBA" id="ARBA00010550"/>
    </source>
</evidence>
<keyword evidence="4" id="KW-0645">Protease</keyword>
<keyword evidence="6" id="KW-0378">Hydrolase</keyword>
<dbReference type="InterPro" id="IPR000642">
    <property type="entry name" value="Peptidase_M41"/>
</dbReference>
<feature type="region of interest" description="Disordered" evidence="9">
    <location>
        <begin position="763"/>
        <end position="785"/>
    </location>
</feature>
<dbReference type="PANTHER" id="PTHR23076:SF97">
    <property type="entry name" value="ATP-DEPENDENT ZINC METALLOPROTEASE YME1L1"/>
    <property type="match status" value="1"/>
</dbReference>
<dbReference type="GO" id="GO:0046872">
    <property type="term" value="F:metal ion binding"/>
    <property type="evidence" value="ECO:0007669"/>
    <property type="project" value="UniProtKB-KW"/>
</dbReference>
<dbReference type="GO" id="GO:0004222">
    <property type="term" value="F:metalloendopeptidase activity"/>
    <property type="evidence" value="ECO:0007669"/>
    <property type="project" value="InterPro"/>
</dbReference>
<dbReference type="FunFam" id="1.10.8.60:FF:000001">
    <property type="entry name" value="ATP-dependent zinc metalloprotease FtsH"/>
    <property type="match status" value="1"/>
</dbReference>
<dbReference type="SUPFAM" id="SSF140990">
    <property type="entry name" value="FtsH protease domain-like"/>
    <property type="match status" value="1"/>
</dbReference>
<dbReference type="GO" id="GO:0005524">
    <property type="term" value="F:ATP binding"/>
    <property type="evidence" value="ECO:0007669"/>
    <property type="project" value="InterPro"/>
</dbReference>
<dbReference type="EMBL" id="RSCD01000018">
    <property type="protein sequence ID" value="RSH87030.1"/>
    <property type="molecule type" value="Genomic_DNA"/>
</dbReference>
<dbReference type="GO" id="GO:0007005">
    <property type="term" value="P:mitochondrion organization"/>
    <property type="evidence" value="ECO:0007669"/>
    <property type="project" value="TreeGrafter"/>
</dbReference>
<dbReference type="PANTHER" id="PTHR23076">
    <property type="entry name" value="METALLOPROTEASE M41 FTSH"/>
    <property type="match status" value="1"/>
</dbReference>
<feature type="region of interest" description="Disordered" evidence="9">
    <location>
        <begin position="220"/>
        <end position="251"/>
    </location>
</feature>
<dbReference type="Gene3D" id="1.10.8.60">
    <property type="match status" value="1"/>
</dbReference>
<evidence type="ECO:0000256" key="7">
    <source>
        <dbReference type="ARBA" id="ARBA00022833"/>
    </source>
</evidence>
<dbReference type="GO" id="GO:0005743">
    <property type="term" value="C:mitochondrial inner membrane"/>
    <property type="evidence" value="ECO:0007669"/>
    <property type="project" value="TreeGrafter"/>
</dbReference>
<comment type="cofactor">
    <cofactor evidence="1">
        <name>Zn(2+)</name>
        <dbReference type="ChEBI" id="CHEBI:29105"/>
    </cofactor>
</comment>
<evidence type="ECO:0000313" key="13">
    <source>
        <dbReference type="Proteomes" id="UP000279259"/>
    </source>
</evidence>
<proteinExistence type="inferred from homology"/>
<evidence type="ECO:0000256" key="1">
    <source>
        <dbReference type="ARBA" id="ARBA00001947"/>
    </source>
</evidence>
<evidence type="ECO:0000256" key="8">
    <source>
        <dbReference type="ARBA" id="ARBA00023049"/>
    </source>
</evidence>
<keyword evidence="10" id="KW-0472">Membrane</keyword>
<feature type="compositionally biased region" description="Low complexity" evidence="9">
    <location>
        <begin position="220"/>
        <end position="229"/>
    </location>
</feature>
<dbReference type="PROSITE" id="PS00674">
    <property type="entry name" value="AAA"/>
    <property type="match status" value="1"/>
</dbReference>
<dbReference type="GO" id="GO:0016887">
    <property type="term" value="F:ATP hydrolysis activity"/>
    <property type="evidence" value="ECO:0007669"/>
    <property type="project" value="InterPro"/>
</dbReference>
<dbReference type="SMART" id="SM00382">
    <property type="entry name" value="AAA"/>
    <property type="match status" value="1"/>
</dbReference>
<dbReference type="FunFam" id="3.40.50.300:FF:002568">
    <property type="entry name" value="Cell division protein (FtsH)"/>
    <property type="match status" value="1"/>
</dbReference>
<dbReference type="OrthoDB" id="1413014at2759"/>